<name>A0ABR7KZA5_9PSEU</name>
<keyword evidence="6" id="KW-1185">Reference proteome</keyword>
<dbReference type="Proteomes" id="UP000734823">
    <property type="component" value="Unassembled WGS sequence"/>
</dbReference>
<organism evidence="5 6">
    <name type="scientific">Actinokineospora xionganensis</name>
    <dbReference type="NCBI Taxonomy" id="2684470"/>
    <lineage>
        <taxon>Bacteria</taxon>
        <taxon>Bacillati</taxon>
        <taxon>Actinomycetota</taxon>
        <taxon>Actinomycetes</taxon>
        <taxon>Pseudonocardiales</taxon>
        <taxon>Pseudonocardiaceae</taxon>
        <taxon>Actinokineospora</taxon>
    </lineage>
</organism>
<feature type="domain" description="HTH luxR-type" evidence="4">
    <location>
        <begin position="771"/>
        <end position="836"/>
    </location>
</feature>
<dbReference type="SMART" id="SM00421">
    <property type="entry name" value="HTH_LUXR"/>
    <property type="match status" value="1"/>
</dbReference>
<dbReference type="PRINTS" id="PR00038">
    <property type="entry name" value="HTHLUXR"/>
</dbReference>
<gene>
    <name evidence="5" type="ORF">GPZ80_01115</name>
</gene>
<reference evidence="5 6" key="1">
    <citation type="submission" date="2020-06" db="EMBL/GenBank/DDBJ databases">
        <title>Actinokineospora xiongansis sp. nov., isolated from soil of Baiyangdian.</title>
        <authorList>
            <person name="Zhang X."/>
        </authorList>
    </citation>
    <scope>NUCLEOTIDE SEQUENCE [LARGE SCALE GENOMIC DNA]</scope>
    <source>
        <strain evidence="5 6">HBU206404</strain>
    </source>
</reference>
<protein>
    <submittedName>
        <fullName evidence="5">LuxR family transcriptional regulator</fullName>
    </submittedName>
</protein>
<dbReference type="SUPFAM" id="SSF52540">
    <property type="entry name" value="P-loop containing nucleoside triphosphate hydrolases"/>
    <property type="match status" value="1"/>
</dbReference>
<keyword evidence="2" id="KW-0238">DNA-binding</keyword>
<dbReference type="PANTHER" id="PTHR44688:SF16">
    <property type="entry name" value="DNA-BINDING TRANSCRIPTIONAL ACTIVATOR DEVR_DOSR"/>
    <property type="match status" value="1"/>
</dbReference>
<evidence type="ECO:0000256" key="3">
    <source>
        <dbReference type="ARBA" id="ARBA00023163"/>
    </source>
</evidence>
<accession>A0ABR7KZA5</accession>
<dbReference type="RefSeq" id="WP_187217829.1">
    <property type="nucleotide sequence ID" value="NZ_JABVED010000001.1"/>
</dbReference>
<dbReference type="InterPro" id="IPR000792">
    <property type="entry name" value="Tscrpt_reg_LuxR_C"/>
</dbReference>
<dbReference type="PANTHER" id="PTHR44688">
    <property type="entry name" value="DNA-BINDING TRANSCRIPTIONAL ACTIVATOR DEVR_DOSR"/>
    <property type="match status" value="1"/>
</dbReference>
<dbReference type="CDD" id="cd06170">
    <property type="entry name" value="LuxR_C_like"/>
    <property type="match status" value="1"/>
</dbReference>
<dbReference type="InterPro" id="IPR016032">
    <property type="entry name" value="Sig_transdc_resp-reg_C-effctor"/>
</dbReference>
<comment type="caution">
    <text evidence="5">The sequence shown here is derived from an EMBL/GenBank/DDBJ whole genome shotgun (WGS) entry which is preliminary data.</text>
</comment>
<dbReference type="InterPro" id="IPR027417">
    <property type="entry name" value="P-loop_NTPase"/>
</dbReference>
<evidence type="ECO:0000313" key="6">
    <source>
        <dbReference type="Proteomes" id="UP000734823"/>
    </source>
</evidence>
<sequence length="847" mass="88197">MAFPYARDAELARIRLLVRAVRAGRGDAMVVVGGPGSGRTTLLDAAQTIATGVHVLRVAGVPSEKDEPADRLRDLADLAADHPVLCLVDDAQWLDAAGLAMLGRLARRCAGQGLGLLFAVPGPGWAELSGVEQLALPAAPDALPADLPTAVRTALIEATSGAPGHLAAMAVSLTAAQRAGHAPVPNLLPRVHRASLGALFTGLGPAARSVAVLCACEPLPLDAVDRVGLDRAAVAECVRFGLVTVDGDHVRCPSPVVAATLLADIPGPERAAAHTTLADVFDHDPRAIWHRFAEARPPDAAAAGALAEAGRRAHAAGEFPVAVRVLSRAAELSPTPATAARLHLAAADAAWSGGRATQAEALLARARAEDPALAGETALRQGEIALRAGHPAVAAHQLAIAADHLAGDDRGLQALILAGEARRMAGDLVGYAAVAERVAADVVADPLVARHFAAMAATFAGRHPAAGLALRRAAMAVPAHDTRHALWSGEAAMIIGQVDLAHEHASAAVARARSAGERTLLPVALAALAMTTLVLDRPAAATAVATEGRAAAIAAGQSNSEVEQLTLLALAAVSAGDCATALTWLALAAPGIAERGLGRSGTYAAWARGCVDLAEDRPEEAFGRLRAMATGVGRAHPAIRVLATPQLVEAAVRCGRADQARRALARFDRWAESTGAPTWLAFSRRCHALLEPEAAAEHFEAAIRLHLAAGSTLELGRTRLLYARHLRRGRQARSAREQLRDALRLFDNTPHWAERARAELRAAGDVGSARLVGSGEELTPQQEVIARLVAQGRTNREIAARLVISHRTVDHHLRNVFLRLGVRSRVELAAVYAGHDRNRIAVDGRGG</sequence>
<keyword evidence="3" id="KW-0804">Transcription</keyword>
<dbReference type="Gene3D" id="1.10.10.10">
    <property type="entry name" value="Winged helix-like DNA-binding domain superfamily/Winged helix DNA-binding domain"/>
    <property type="match status" value="1"/>
</dbReference>
<dbReference type="InterPro" id="IPR036388">
    <property type="entry name" value="WH-like_DNA-bd_sf"/>
</dbReference>
<keyword evidence="1" id="KW-0805">Transcription regulation</keyword>
<proteinExistence type="predicted"/>
<evidence type="ECO:0000259" key="4">
    <source>
        <dbReference type="PROSITE" id="PS50043"/>
    </source>
</evidence>
<evidence type="ECO:0000256" key="1">
    <source>
        <dbReference type="ARBA" id="ARBA00023015"/>
    </source>
</evidence>
<evidence type="ECO:0000313" key="5">
    <source>
        <dbReference type="EMBL" id="MBC6445768.1"/>
    </source>
</evidence>
<dbReference type="PROSITE" id="PS50043">
    <property type="entry name" value="HTH_LUXR_2"/>
    <property type="match status" value="1"/>
</dbReference>
<dbReference type="PROSITE" id="PS00622">
    <property type="entry name" value="HTH_LUXR_1"/>
    <property type="match status" value="1"/>
</dbReference>
<dbReference type="Pfam" id="PF00196">
    <property type="entry name" value="GerE"/>
    <property type="match status" value="1"/>
</dbReference>
<evidence type="ECO:0000256" key="2">
    <source>
        <dbReference type="ARBA" id="ARBA00023125"/>
    </source>
</evidence>
<dbReference type="SUPFAM" id="SSF46894">
    <property type="entry name" value="C-terminal effector domain of the bipartite response regulators"/>
    <property type="match status" value="1"/>
</dbReference>
<dbReference type="EMBL" id="JABVED010000001">
    <property type="protein sequence ID" value="MBC6445768.1"/>
    <property type="molecule type" value="Genomic_DNA"/>
</dbReference>